<gene>
    <name evidence="3" type="ORF">E5676_scaffold663G00460</name>
    <name evidence="2" type="ORF">E6C27_scaffold149G001370</name>
</gene>
<dbReference type="Proteomes" id="UP000321947">
    <property type="component" value="Unassembled WGS sequence"/>
</dbReference>
<comment type="caution">
    <text evidence="3">The sequence shown here is derived from an EMBL/GenBank/DDBJ whole genome shotgun (WGS) entry which is preliminary data.</text>
</comment>
<reference evidence="4 5" key="1">
    <citation type="submission" date="2019-08" db="EMBL/GenBank/DDBJ databases">
        <title>Draft genome sequences of two oriental melons (Cucumis melo L. var makuwa).</title>
        <authorList>
            <person name="Kwon S.-Y."/>
        </authorList>
    </citation>
    <scope>NUCLEOTIDE SEQUENCE [LARGE SCALE GENOMIC DNA]</scope>
    <source>
        <strain evidence="5">cv. Chang Bougi</strain>
        <strain evidence="4">cv. SW 3</strain>
        <tissue evidence="3">Leaf</tissue>
    </source>
</reference>
<dbReference type="InterPro" id="IPR043502">
    <property type="entry name" value="DNA/RNA_pol_sf"/>
</dbReference>
<accession>A0A5D3CTA4</accession>
<dbReference type="PANTHER" id="PTHR11439:SF521">
    <property type="entry name" value="RNA-DIRECTED DNA POLYMERASE"/>
    <property type="match status" value="1"/>
</dbReference>
<organism evidence="3 5">
    <name type="scientific">Cucumis melo var. makuwa</name>
    <name type="common">Oriental melon</name>
    <dbReference type="NCBI Taxonomy" id="1194695"/>
    <lineage>
        <taxon>Eukaryota</taxon>
        <taxon>Viridiplantae</taxon>
        <taxon>Streptophyta</taxon>
        <taxon>Embryophyta</taxon>
        <taxon>Tracheophyta</taxon>
        <taxon>Spermatophyta</taxon>
        <taxon>Magnoliopsida</taxon>
        <taxon>eudicotyledons</taxon>
        <taxon>Gunneridae</taxon>
        <taxon>Pentapetalae</taxon>
        <taxon>rosids</taxon>
        <taxon>fabids</taxon>
        <taxon>Cucurbitales</taxon>
        <taxon>Cucurbitaceae</taxon>
        <taxon>Benincaseae</taxon>
        <taxon>Cucumis</taxon>
    </lineage>
</organism>
<evidence type="ECO:0000313" key="3">
    <source>
        <dbReference type="EMBL" id="TYK14670.1"/>
    </source>
</evidence>
<dbReference type="SUPFAM" id="SSF56672">
    <property type="entry name" value="DNA/RNA polymerases"/>
    <property type="match status" value="1"/>
</dbReference>
<dbReference type="Proteomes" id="UP000321393">
    <property type="component" value="Unassembled WGS sequence"/>
</dbReference>
<dbReference type="EMBL" id="SSTD01009199">
    <property type="protein sequence ID" value="TYK14670.1"/>
    <property type="molecule type" value="Genomic_DNA"/>
</dbReference>
<evidence type="ECO:0000313" key="5">
    <source>
        <dbReference type="Proteomes" id="UP000321947"/>
    </source>
</evidence>
<evidence type="ECO:0000313" key="4">
    <source>
        <dbReference type="Proteomes" id="UP000321393"/>
    </source>
</evidence>
<dbReference type="PANTHER" id="PTHR11439">
    <property type="entry name" value="GAG-POL-RELATED RETROTRANSPOSON"/>
    <property type="match status" value="1"/>
</dbReference>
<protein>
    <submittedName>
        <fullName evidence="3">Retrotransposon protein, putative, Ty1-copia subclass</fullName>
    </submittedName>
</protein>
<dbReference type="Pfam" id="PF07727">
    <property type="entry name" value="RVT_2"/>
    <property type="match status" value="1"/>
</dbReference>
<proteinExistence type="predicted"/>
<dbReference type="CDD" id="cd09272">
    <property type="entry name" value="RNase_HI_RT_Ty1"/>
    <property type="match status" value="1"/>
</dbReference>
<sequence length="312" mass="35478">MDVKTAFLNGDLKEEIYMEQPEGFIVHGQESKVCKLDKSLYDLKQAPKQWHEKFDNLLMSKGFKVNESDKCIYYKTEVKNTGNSVNQSEHASFIGSLRYVANCTRPDITYAVGLLCRFISRPSLEHWNAIERVMRYLKKIQNLGLHYNKFSAVIEGYNDADWNSFSDDSKATGGYIFNIAGGAVAWKSKKQTILAQSTMESEMIALVAASEEASCLRSLLPEIPTWERPIPAILIHCDSTAVIAKVQNCYYNGKRRQIRRKHSTIRELLTTGVVIVDYIRSDDNLADPFMKGLAREKVFKTSERIGLKPIKT</sequence>
<evidence type="ECO:0000259" key="1">
    <source>
        <dbReference type="Pfam" id="PF07727"/>
    </source>
</evidence>
<dbReference type="AlphaFoldDB" id="A0A5D3CTA4"/>
<feature type="domain" description="Reverse transcriptase Ty1/copia-type" evidence="1">
    <location>
        <begin position="1"/>
        <end position="78"/>
    </location>
</feature>
<dbReference type="InterPro" id="IPR013103">
    <property type="entry name" value="RVT_2"/>
</dbReference>
<name>A0A5D3CTA4_CUCMM</name>
<evidence type="ECO:0000313" key="2">
    <source>
        <dbReference type="EMBL" id="KAA0046392.1"/>
    </source>
</evidence>
<dbReference type="OrthoDB" id="1414623at2759"/>
<dbReference type="EMBL" id="SSTE01014064">
    <property type="protein sequence ID" value="KAA0046392.1"/>
    <property type="molecule type" value="Genomic_DNA"/>
</dbReference>